<name>A0A183D4K7_9BILA</name>
<dbReference type="SMART" id="SM00156">
    <property type="entry name" value="PP2Ac"/>
    <property type="match status" value="1"/>
</dbReference>
<dbReference type="SUPFAM" id="SSF56300">
    <property type="entry name" value="Metallo-dependent phosphatases"/>
    <property type="match status" value="1"/>
</dbReference>
<dbReference type="Proteomes" id="UP000271098">
    <property type="component" value="Unassembled WGS sequence"/>
</dbReference>
<gene>
    <name evidence="2" type="ORF">GPUH_LOCUS3649</name>
</gene>
<dbReference type="PANTHER" id="PTHR11668:SF398">
    <property type="entry name" value="SERINE_THREONINE-PROTEIN PHOSPHATASE"/>
    <property type="match status" value="1"/>
</dbReference>
<dbReference type="GO" id="GO:0004722">
    <property type="term" value="F:protein serine/threonine phosphatase activity"/>
    <property type="evidence" value="ECO:0007669"/>
    <property type="project" value="TreeGrafter"/>
</dbReference>
<dbReference type="InterPro" id="IPR004843">
    <property type="entry name" value="Calcineurin-like_PHP"/>
</dbReference>
<dbReference type="EMBL" id="UYRT01006353">
    <property type="protein sequence ID" value="VDK40335.1"/>
    <property type="molecule type" value="Genomic_DNA"/>
</dbReference>
<dbReference type="PANTHER" id="PTHR11668">
    <property type="entry name" value="SERINE/THREONINE PROTEIN PHOSPHATASE"/>
    <property type="match status" value="1"/>
</dbReference>
<dbReference type="PRINTS" id="PR00114">
    <property type="entry name" value="STPHPHTASE"/>
</dbReference>
<accession>A0A183D4K7</accession>
<protein>
    <submittedName>
        <fullName evidence="4">SER_THR_PHOSPHATASE domain-containing protein</fullName>
    </submittedName>
</protein>
<dbReference type="GO" id="GO:0005634">
    <property type="term" value="C:nucleus"/>
    <property type="evidence" value="ECO:0007669"/>
    <property type="project" value="TreeGrafter"/>
</dbReference>
<dbReference type="OrthoDB" id="1930084at2759"/>
<proteinExistence type="predicted"/>
<evidence type="ECO:0000313" key="3">
    <source>
        <dbReference type="Proteomes" id="UP000271098"/>
    </source>
</evidence>
<keyword evidence="3" id="KW-1185">Reference proteome</keyword>
<dbReference type="InterPro" id="IPR006186">
    <property type="entry name" value="Ser/Thr-sp_prot-phosphatase"/>
</dbReference>
<evidence type="ECO:0000259" key="1">
    <source>
        <dbReference type="SMART" id="SM00156"/>
    </source>
</evidence>
<dbReference type="WBParaSite" id="GPUH_0000365501-mRNA-1">
    <property type="protein sequence ID" value="GPUH_0000365501-mRNA-1"/>
    <property type="gene ID" value="GPUH_0000365501"/>
</dbReference>
<dbReference type="GO" id="GO:0005737">
    <property type="term" value="C:cytoplasm"/>
    <property type="evidence" value="ECO:0007669"/>
    <property type="project" value="TreeGrafter"/>
</dbReference>
<feature type="domain" description="Serine/threonine specific protein phosphatases" evidence="1">
    <location>
        <begin position="1"/>
        <end position="133"/>
    </location>
</feature>
<reference evidence="2 3" key="2">
    <citation type="submission" date="2018-11" db="EMBL/GenBank/DDBJ databases">
        <authorList>
            <consortium name="Pathogen Informatics"/>
        </authorList>
    </citation>
    <scope>NUCLEOTIDE SEQUENCE [LARGE SCALE GENOMIC DNA]</scope>
</reference>
<dbReference type="Pfam" id="PF00149">
    <property type="entry name" value="Metallophos"/>
    <property type="match status" value="1"/>
</dbReference>
<dbReference type="InterPro" id="IPR029052">
    <property type="entry name" value="Metallo-depent_PP-like"/>
</dbReference>
<sequence length="148" mass="16083">MPLSALVGERILCMHGGISPHLQSIQQLREIKRPTEATGPSLEMDLLWADPAPDVTGFQANMRGASYAFGPDILATLCKKLNIDMDGYEFFGSRKCVTIFSAPHYCGQFDNAAAMMSVDQNLVCSFQILRPTIGRAPTKIVPTSTGTC</sequence>
<reference evidence="4" key="1">
    <citation type="submission" date="2016-06" db="UniProtKB">
        <authorList>
            <consortium name="WormBaseParasite"/>
        </authorList>
    </citation>
    <scope>IDENTIFICATION</scope>
</reference>
<dbReference type="Gene3D" id="3.60.21.10">
    <property type="match status" value="1"/>
</dbReference>
<evidence type="ECO:0000313" key="2">
    <source>
        <dbReference type="EMBL" id="VDK40335.1"/>
    </source>
</evidence>
<organism evidence="4">
    <name type="scientific">Gongylonema pulchrum</name>
    <dbReference type="NCBI Taxonomy" id="637853"/>
    <lineage>
        <taxon>Eukaryota</taxon>
        <taxon>Metazoa</taxon>
        <taxon>Ecdysozoa</taxon>
        <taxon>Nematoda</taxon>
        <taxon>Chromadorea</taxon>
        <taxon>Rhabditida</taxon>
        <taxon>Spirurina</taxon>
        <taxon>Spiruromorpha</taxon>
        <taxon>Spiruroidea</taxon>
        <taxon>Gongylonematidae</taxon>
        <taxon>Gongylonema</taxon>
    </lineage>
</organism>
<evidence type="ECO:0000313" key="4">
    <source>
        <dbReference type="WBParaSite" id="GPUH_0000365501-mRNA-1"/>
    </source>
</evidence>
<dbReference type="InterPro" id="IPR050341">
    <property type="entry name" value="PP1_catalytic_subunit"/>
</dbReference>
<dbReference type="AlphaFoldDB" id="A0A183D4K7"/>